<evidence type="ECO:0000256" key="8">
    <source>
        <dbReference type="ARBA" id="ARBA00023012"/>
    </source>
</evidence>
<dbReference type="InterPro" id="IPR013656">
    <property type="entry name" value="PAS_4"/>
</dbReference>
<dbReference type="PANTHER" id="PTHR43065">
    <property type="entry name" value="SENSOR HISTIDINE KINASE"/>
    <property type="match status" value="1"/>
</dbReference>
<dbReference type="PRINTS" id="PR00344">
    <property type="entry name" value="BCTRLSENSOR"/>
</dbReference>
<feature type="domain" description="PAC" evidence="12">
    <location>
        <begin position="345"/>
        <end position="396"/>
    </location>
</feature>
<dbReference type="Gene3D" id="3.30.565.10">
    <property type="entry name" value="Histidine kinase-like ATPase, C-terminal domain"/>
    <property type="match status" value="1"/>
</dbReference>
<dbReference type="PANTHER" id="PTHR43065:SF10">
    <property type="entry name" value="PEROXIDE STRESS-ACTIVATED HISTIDINE KINASE MAK3"/>
    <property type="match status" value="1"/>
</dbReference>
<dbReference type="SUPFAM" id="SSF47384">
    <property type="entry name" value="Homodimeric domain of signal transducing histidine kinase"/>
    <property type="match status" value="1"/>
</dbReference>
<evidence type="ECO:0000256" key="4">
    <source>
        <dbReference type="ARBA" id="ARBA00022679"/>
    </source>
</evidence>
<name>A0ABR7UHY7_9BRAD</name>
<evidence type="ECO:0000256" key="6">
    <source>
        <dbReference type="ARBA" id="ARBA00022777"/>
    </source>
</evidence>
<dbReference type="SMART" id="SM00091">
    <property type="entry name" value="PAS"/>
    <property type="match status" value="2"/>
</dbReference>
<dbReference type="InterPro" id="IPR013767">
    <property type="entry name" value="PAS_fold"/>
</dbReference>
<evidence type="ECO:0000259" key="11">
    <source>
        <dbReference type="PROSITE" id="PS50112"/>
    </source>
</evidence>
<comment type="catalytic activity">
    <reaction evidence="1">
        <text>ATP + protein L-histidine = ADP + protein N-phospho-L-histidine.</text>
        <dbReference type="EC" id="2.7.13.3"/>
    </reaction>
</comment>
<dbReference type="InterPro" id="IPR003661">
    <property type="entry name" value="HisK_dim/P_dom"/>
</dbReference>
<evidence type="ECO:0000259" key="12">
    <source>
        <dbReference type="PROSITE" id="PS50113"/>
    </source>
</evidence>
<keyword evidence="8" id="KW-0902">Two-component regulatory system</keyword>
<dbReference type="EMBL" id="JAATTO010000061">
    <property type="protein sequence ID" value="MBC9983099.1"/>
    <property type="molecule type" value="Genomic_DNA"/>
</dbReference>
<keyword evidence="9" id="KW-0472">Membrane</keyword>
<evidence type="ECO:0000259" key="10">
    <source>
        <dbReference type="PROSITE" id="PS50109"/>
    </source>
</evidence>
<dbReference type="InterPro" id="IPR036890">
    <property type="entry name" value="HATPase_C_sf"/>
</dbReference>
<dbReference type="SUPFAM" id="SSF55874">
    <property type="entry name" value="ATPase domain of HSP90 chaperone/DNA topoisomerase II/histidine kinase"/>
    <property type="match status" value="1"/>
</dbReference>
<comment type="caution">
    <text evidence="13">The sequence shown here is derived from an EMBL/GenBank/DDBJ whole genome shotgun (WGS) entry which is preliminary data.</text>
</comment>
<evidence type="ECO:0000256" key="9">
    <source>
        <dbReference type="SAM" id="Phobius"/>
    </source>
</evidence>
<dbReference type="Gene3D" id="3.30.450.20">
    <property type="entry name" value="PAS domain"/>
    <property type="match status" value="2"/>
</dbReference>
<dbReference type="SMART" id="SM00086">
    <property type="entry name" value="PAC"/>
    <property type="match status" value="2"/>
</dbReference>
<accession>A0ABR7UHY7</accession>
<keyword evidence="14" id="KW-1185">Reference proteome</keyword>
<dbReference type="SMART" id="SM00388">
    <property type="entry name" value="HisKA"/>
    <property type="match status" value="1"/>
</dbReference>
<protein>
    <recommendedName>
        <fullName evidence="2">histidine kinase</fullName>
        <ecNumber evidence="2">2.7.13.3</ecNumber>
    </recommendedName>
</protein>
<dbReference type="Pfam" id="PF00989">
    <property type="entry name" value="PAS"/>
    <property type="match status" value="1"/>
</dbReference>
<evidence type="ECO:0000256" key="5">
    <source>
        <dbReference type="ARBA" id="ARBA00022741"/>
    </source>
</evidence>
<keyword evidence="7" id="KW-0067">ATP-binding</keyword>
<keyword evidence="5" id="KW-0547">Nucleotide-binding</keyword>
<organism evidence="13 14">
    <name type="scientific">Bradyrhizobium campsiandrae</name>
    <dbReference type="NCBI Taxonomy" id="1729892"/>
    <lineage>
        <taxon>Bacteria</taxon>
        <taxon>Pseudomonadati</taxon>
        <taxon>Pseudomonadota</taxon>
        <taxon>Alphaproteobacteria</taxon>
        <taxon>Hyphomicrobiales</taxon>
        <taxon>Nitrobacteraceae</taxon>
        <taxon>Bradyrhizobium</taxon>
    </lineage>
</organism>
<dbReference type="Gene3D" id="1.10.287.130">
    <property type="match status" value="1"/>
</dbReference>
<gene>
    <name evidence="13" type="ORF">HA482_33350</name>
</gene>
<feature type="domain" description="Histidine kinase" evidence="10">
    <location>
        <begin position="416"/>
        <end position="632"/>
    </location>
</feature>
<feature type="domain" description="PAS" evidence="11">
    <location>
        <begin position="115"/>
        <end position="160"/>
    </location>
</feature>
<dbReference type="CDD" id="cd00130">
    <property type="entry name" value="PAS"/>
    <property type="match status" value="2"/>
</dbReference>
<sequence length="637" mass="69027">MTNLDRPTGSSMSRASLRLWSAVLALAVFMVDVLTPLEGAVAVLYVIAILLVARTNRRNDIIVAATGCTVLTITAYLLSHDLETIASPTLRALVSLAAIGITTLLVLQNHAATTRLAAQARLLNLSHDMIFVRDRGDVITFWNKTAEQTYGWSADEALGQLADKLLQTSYSDRRADIEASLIDTGRWEGRVEQRTKTGAVLTVDARWALQHDHLGTPVGVLETHTDVTDRVAAHNALVQSEQRYRRMFDASRIGVIEEDWSGLRTALDSLQTEGAELRHHLARNPDLVRHIRHLARITDVNPAMQKMAGASGSAAFIENVDKLLGENDRSFLDTLVAFAEGQRFHEGETQLVSLDGRKVPVLFTITFPPEPDGDQNVLVFVIDITERKQAQDALLAAQAELAHAARVATLGELSASIAHEVNQPLAAIVTSGEAGLRWLRRDVPDLKEVAATIGHIVAQGRRASEIVTRIRTFLKKASPQQDLLQIGEVIHEATALVARELAKDDVTLIVESPPHGLPPVRGDRIQLQQVLVNLLVNAGQAMSGRPGSRTVTLSTGIVDSETLAITVQDSGPGIHPDNLPRLFDPFFTTKEGGMGMGLAICRTTVEAHGGRLSVASPPGSGATFHLILPHSQEHASP</sequence>
<evidence type="ECO:0000313" key="13">
    <source>
        <dbReference type="EMBL" id="MBC9983099.1"/>
    </source>
</evidence>
<keyword evidence="9" id="KW-1133">Transmembrane helix</keyword>
<dbReference type="InterPro" id="IPR000014">
    <property type="entry name" value="PAS"/>
</dbReference>
<feature type="transmembrane region" description="Helical" evidence="9">
    <location>
        <begin position="20"/>
        <end position="53"/>
    </location>
</feature>
<dbReference type="InterPro" id="IPR004358">
    <property type="entry name" value="Sig_transdc_His_kin-like_C"/>
</dbReference>
<dbReference type="Pfam" id="PF00512">
    <property type="entry name" value="HisKA"/>
    <property type="match status" value="1"/>
</dbReference>
<dbReference type="SMART" id="SM00387">
    <property type="entry name" value="HATPase_c"/>
    <property type="match status" value="1"/>
</dbReference>
<proteinExistence type="predicted"/>
<dbReference type="Pfam" id="PF08448">
    <property type="entry name" value="PAS_4"/>
    <property type="match status" value="1"/>
</dbReference>
<dbReference type="Pfam" id="PF02518">
    <property type="entry name" value="HATPase_c"/>
    <property type="match status" value="1"/>
</dbReference>
<dbReference type="CDD" id="cd00082">
    <property type="entry name" value="HisKA"/>
    <property type="match status" value="1"/>
</dbReference>
<dbReference type="Proteomes" id="UP000639516">
    <property type="component" value="Unassembled WGS sequence"/>
</dbReference>
<keyword evidence="6" id="KW-0418">Kinase</keyword>
<reference evidence="13 14" key="1">
    <citation type="journal article" date="2020" name="Arch. Microbiol.">
        <title>Bradyrhizobium campsiandrae sp. nov., a nitrogen-fixing bacterial strain isolated from a native leguminous tree from the Amazon adapted to flooded conditions.</title>
        <authorList>
            <person name="Cabral Michel D."/>
            <person name="Martins da Costa E."/>
            <person name="Azarias Guimaraes A."/>
            <person name="Soares de Carvalho T."/>
            <person name="Santos de Castro Caputo P."/>
            <person name="Willems A."/>
            <person name="de Souza Moreira F.M."/>
        </authorList>
    </citation>
    <scope>NUCLEOTIDE SEQUENCE [LARGE SCALE GENOMIC DNA]</scope>
    <source>
        <strain evidence="14">INPA 384B</strain>
    </source>
</reference>
<dbReference type="PROSITE" id="PS50112">
    <property type="entry name" value="PAS"/>
    <property type="match status" value="1"/>
</dbReference>
<dbReference type="InterPro" id="IPR003594">
    <property type="entry name" value="HATPase_dom"/>
</dbReference>
<evidence type="ECO:0000256" key="3">
    <source>
        <dbReference type="ARBA" id="ARBA00022553"/>
    </source>
</evidence>
<dbReference type="InterPro" id="IPR005467">
    <property type="entry name" value="His_kinase_dom"/>
</dbReference>
<dbReference type="InterPro" id="IPR036097">
    <property type="entry name" value="HisK_dim/P_sf"/>
</dbReference>
<dbReference type="NCBIfam" id="TIGR00229">
    <property type="entry name" value="sensory_box"/>
    <property type="match status" value="2"/>
</dbReference>
<evidence type="ECO:0000256" key="1">
    <source>
        <dbReference type="ARBA" id="ARBA00000085"/>
    </source>
</evidence>
<keyword evidence="9" id="KW-0812">Transmembrane</keyword>
<evidence type="ECO:0000256" key="2">
    <source>
        <dbReference type="ARBA" id="ARBA00012438"/>
    </source>
</evidence>
<keyword evidence="4" id="KW-0808">Transferase</keyword>
<dbReference type="InterPro" id="IPR035965">
    <property type="entry name" value="PAS-like_dom_sf"/>
</dbReference>
<evidence type="ECO:0000256" key="7">
    <source>
        <dbReference type="ARBA" id="ARBA00022840"/>
    </source>
</evidence>
<evidence type="ECO:0000313" key="14">
    <source>
        <dbReference type="Proteomes" id="UP000639516"/>
    </source>
</evidence>
<dbReference type="SUPFAM" id="SSF55785">
    <property type="entry name" value="PYP-like sensor domain (PAS domain)"/>
    <property type="match status" value="2"/>
</dbReference>
<dbReference type="InterPro" id="IPR001610">
    <property type="entry name" value="PAC"/>
</dbReference>
<feature type="transmembrane region" description="Helical" evidence="9">
    <location>
        <begin position="90"/>
        <end position="107"/>
    </location>
</feature>
<feature type="transmembrane region" description="Helical" evidence="9">
    <location>
        <begin position="60"/>
        <end position="78"/>
    </location>
</feature>
<dbReference type="EC" id="2.7.13.3" evidence="2"/>
<dbReference type="PROSITE" id="PS50113">
    <property type="entry name" value="PAC"/>
    <property type="match status" value="1"/>
</dbReference>
<keyword evidence="3" id="KW-0597">Phosphoprotein</keyword>
<dbReference type="PROSITE" id="PS50109">
    <property type="entry name" value="HIS_KIN"/>
    <property type="match status" value="1"/>
</dbReference>
<dbReference type="InterPro" id="IPR000700">
    <property type="entry name" value="PAS-assoc_C"/>
</dbReference>